<dbReference type="InterPro" id="IPR010666">
    <property type="entry name" value="Znf_GRF"/>
</dbReference>
<dbReference type="InterPro" id="IPR013825">
    <property type="entry name" value="Topo_IA_cen_sub2"/>
</dbReference>
<comment type="function">
    <text evidence="17">Introduces a single-strand break via transesterification at a target site in duplex DNA. Releases the supercoiling and torsional tension of DNA introduced during the DNA replication and transcription by transiently cleaving and rejoining one strand of the DNA duplex. The scissile phosphodiester is attacked by the catalytic tyrosine of the enzyme, resulting in the formation of a DNA-(5'-phosphotyrosyl)-enzyme intermediate and the expulsion of a 3'-OH DNA strand.</text>
</comment>
<dbReference type="PROSITE" id="PS50880">
    <property type="entry name" value="TOPRIM"/>
    <property type="match status" value="1"/>
</dbReference>
<dbReference type="CDD" id="cd03362">
    <property type="entry name" value="TOPRIM_TopoIA_TopoIII"/>
    <property type="match status" value="1"/>
</dbReference>
<feature type="region of interest" description="Disordered" evidence="18">
    <location>
        <begin position="744"/>
        <end position="825"/>
    </location>
</feature>
<evidence type="ECO:0000256" key="2">
    <source>
        <dbReference type="ARBA" id="ARBA00001946"/>
    </source>
</evidence>
<evidence type="ECO:0000256" key="6">
    <source>
        <dbReference type="ARBA" id="ARBA00022737"/>
    </source>
</evidence>
<dbReference type="Proteomes" id="UP000677054">
    <property type="component" value="Unassembled WGS sequence"/>
</dbReference>
<dbReference type="Gene3D" id="1.10.460.10">
    <property type="entry name" value="Topoisomerase I, domain 2"/>
    <property type="match status" value="1"/>
</dbReference>
<dbReference type="PROSITE" id="PS51999">
    <property type="entry name" value="ZF_GRF"/>
    <property type="match status" value="1"/>
</dbReference>
<dbReference type="Gene3D" id="3.30.65.10">
    <property type="entry name" value="Bacterial Topoisomerase I, domain 1"/>
    <property type="match status" value="1"/>
</dbReference>
<dbReference type="Pfam" id="PF01131">
    <property type="entry name" value="Topoisom_bac"/>
    <property type="match status" value="1"/>
</dbReference>
<dbReference type="InterPro" id="IPR000380">
    <property type="entry name" value="Topo_IA"/>
</dbReference>
<evidence type="ECO:0000259" key="20">
    <source>
        <dbReference type="PROSITE" id="PS50880"/>
    </source>
</evidence>
<evidence type="ECO:0000256" key="10">
    <source>
        <dbReference type="ARBA" id="ARBA00023029"/>
    </source>
</evidence>
<keyword evidence="12" id="KW-0496">Mitochondrion</keyword>
<evidence type="ECO:0000256" key="11">
    <source>
        <dbReference type="ARBA" id="ARBA00023125"/>
    </source>
</evidence>
<keyword evidence="6" id="KW-0677">Repeat</keyword>
<evidence type="ECO:0000256" key="19">
    <source>
        <dbReference type="SAM" id="Phobius"/>
    </source>
</evidence>
<keyword evidence="7 16" id="KW-0863">Zinc-finger</keyword>
<dbReference type="InterPro" id="IPR003601">
    <property type="entry name" value="Topo_IA_2"/>
</dbReference>
<dbReference type="FunFam" id="3.40.50.140:FF:000003">
    <property type="entry name" value="DNA topoisomerase"/>
    <property type="match status" value="1"/>
</dbReference>
<sequence>MCNTKGDSTDSDIIASGRSLMRVLNVAEKNDAARTIAELLSQGSYRRREGLSKFNKIYEFQYNLLGQQCQMVMTSVSGHLLNLEFIGAYRKWGACDPLALFDAPVAKACGEDYMPIKKTLEREVRQANVLVVWTDCDREGENIGYEIIEVCKAVKPNLRVYRAKFSEITAQSVQRACRSLEDPDKRVSDAVDVRQELDLRIGAAFTRFQTLRLQGVFPAVLGEKLISYGSCQFPTLGFVVERYKAIQSFIPESFWKLKVVHNYQEKMVEFVWKRGRLFDQLACQVLHDVCSENPQATVVDVKTKPKNKWRPLPLDTVELEKLASRKLRINAKETMRIAERLYTKGYISYPRTETNIFPKELNLVPLVQMQMQDPQWGGFAQRVLDGGPNPRQGKKSDKAHPPIHPTKYAPNLDGNERRIYEFIVRHFLACLSQDALGQETTVEIVVADERFTAHGLVILARNYLDVYPYETWSGKELPLYETGQQFLPTSIDMVDGETSPPPLLTEADLIALMEKHGIGTDATHAEHIETIKSRLYVGLQGDKRFVPGELGMGLVDGYDSMGFQMSKPHLRAELEADLKLICEGRKDPKEVLASQVHKYKQVFIEAIRQAQKLDEALAHFFGEAQQVEANIGTMGYEAPVSIMKCPKCNMGDIIIRQARNDEGKVYLSCMSYPDCRAAVWFPREVVEVKTVQETCPVCAGNPKLLQFRFKPGSFAPLYPDEYIACVGGCDRSFLDALNISPLSAMPSGPRQDGNLTQRSIDSGYGSTRTSHHTQDATSSSSFSVPSNPPLRRGNNASMRQDGDFARRTPSTSRNVRPAAQNDTGHANSVVCHCNEDALLLTVRKEGPNKGRQFYKCAKPQGSGCNFFLWADEATGVQSPGFPPDPGDDGWLYKRRVPTKGGNFILAPSPGKSNVVSSNGLMRHLSHLEAGEEAEEEAEEVVVEVEVEVGVRVGVGVGVERESVELVVNLDTQREPAHQPRKMEIHGDHWIPGMYLMAIHFLPCWVIPSLPFVYHRNKFRPINLKSFE</sequence>
<evidence type="ECO:0000256" key="15">
    <source>
        <dbReference type="ARBA" id="ARBA00064039"/>
    </source>
</evidence>
<feature type="non-terminal residue" evidence="23">
    <location>
        <position position="1027"/>
    </location>
</feature>
<comment type="function">
    <text evidence="14">Releases the supercoiling and torsional tension of DNA introduced during the DNA replication and transcription by transiently cleaving and rejoining one strand of the DNA duplex. Introduces a single-strand break via transesterification at a target site in duplex DNA. The scissile phosphodiester is attacked by the catalytic tyrosine of the enzyme, resulting in the formation of a DNA-(5'-phosphotyrosyl)-enzyme intermediate and the expulsion of a 3'-OH DNA strand. The free DNA strand than undergoes passage around the unbroken strand thus removing DNA supercoils. Finally, in the religation step, the DNA 3'-OH attacks the covalent intermediate to expel the active-site tyrosine and restore the DNA phosphodiester backbone. Weakly relaxes negative supercoils and displays a distinct preference for binding single-stranded DNA.</text>
</comment>
<dbReference type="InterPro" id="IPR013498">
    <property type="entry name" value="Topo_IA_Znf"/>
</dbReference>
<comment type="subunit">
    <text evidence="15">Binds ssDNA. Interacts (via N-terminal region) with BLM; the interaction is direct. Directly interacts with RMI1. Component of the RMI complex, containing at least TOP3A, RMI1 and RMI2. The RMI complex interacts with BLM.</text>
</comment>
<feature type="domain" description="Topo IA-type catalytic" evidence="22">
    <location>
        <begin position="184"/>
        <end position="603"/>
    </location>
</feature>
<feature type="domain" description="Toprim" evidence="20">
    <location>
        <begin position="22"/>
        <end position="166"/>
    </location>
</feature>
<evidence type="ECO:0000256" key="1">
    <source>
        <dbReference type="ARBA" id="ARBA00000213"/>
    </source>
</evidence>
<dbReference type="FunFam" id="1.10.460.10:FF:000020">
    <property type="entry name" value="DNA topoisomerase 3-alpha"/>
    <property type="match status" value="1"/>
</dbReference>
<organism evidence="23">
    <name type="scientific">Darwinula stevensoni</name>
    <dbReference type="NCBI Taxonomy" id="69355"/>
    <lineage>
        <taxon>Eukaryota</taxon>
        <taxon>Metazoa</taxon>
        <taxon>Ecdysozoa</taxon>
        <taxon>Arthropoda</taxon>
        <taxon>Crustacea</taxon>
        <taxon>Oligostraca</taxon>
        <taxon>Ostracoda</taxon>
        <taxon>Podocopa</taxon>
        <taxon>Podocopida</taxon>
        <taxon>Darwinulocopina</taxon>
        <taxon>Darwinuloidea</taxon>
        <taxon>Darwinulidae</taxon>
        <taxon>Darwinula</taxon>
    </lineage>
</organism>
<evidence type="ECO:0000259" key="21">
    <source>
        <dbReference type="PROSITE" id="PS51999"/>
    </source>
</evidence>
<dbReference type="GO" id="GO:0003917">
    <property type="term" value="F:DNA topoisomerase type I (single strand cut, ATP-independent) activity"/>
    <property type="evidence" value="ECO:0007669"/>
    <property type="project" value="UniProtKB-EC"/>
</dbReference>
<feature type="compositionally biased region" description="Polar residues" evidence="18">
    <location>
        <begin position="808"/>
        <end position="825"/>
    </location>
</feature>
<evidence type="ECO:0000256" key="4">
    <source>
        <dbReference type="ARBA" id="ARBA00009446"/>
    </source>
</evidence>
<dbReference type="Pfam" id="PF06839">
    <property type="entry name" value="Zn_ribbon_GRF"/>
    <property type="match status" value="1"/>
</dbReference>
<dbReference type="InterPro" id="IPR013824">
    <property type="entry name" value="Topo_IA_cen_sub1"/>
</dbReference>
<dbReference type="Pfam" id="PF01396">
    <property type="entry name" value="Zn_ribbon_Top1"/>
    <property type="match status" value="1"/>
</dbReference>
<comment type="catalytic activity">
    <reaction evidence="1 17">
        <text>ATP-independent breakage of single-stranded DNA, followed by passage and rejoining.</text>
        <dbReference type="EC" id="5.6.2.1"/>
    </reaction>
</comment>
<evidence type="ECO:0000259" key="22">
    <source>
        <dbReference type="PROSITE" id="PS52039"/>
    </source>
</evidence>
<reference evidence="23" key="1">
    <citation type="submission" date="2020-11" db="EMBL/GenBank/DDBJ databases">
        <authorList>
            <person name="Tran Van P."/>
        </authorList>
    </citation>
    <scope>NUCLEOTIDE SEQUENCE</scope>
</reference>
<gene>
    <name evidence="23" type="ORF">DSTB1V02_LOCUS10196</name>
</gene>
<feature type="region of interest" description="Disordered" evidence="18">
    <location>
        <begin position="385"/>
        <end position="410"/>
    </location>
</feature>
<accession>A0A7R9FPW6</accession>
<evidence type="ECO:0000256" key="9">
    <source>
        <dbReference type="ARBA" id="ARBA00022842"/>
    </source>
</evidence>
<dbReference type="OrthoDB" id="430051at2759"/>
<dbReference type="CDD" id="cd00186">
    <property type="entry name" value="TOP1Ac"/>
    <property type="match status" value="1"/>
</dbReference>
<dbReference type="Gene3D" id="2.70.20.10">
    <property type="entry name" value="Topoisomerase I, domain 3"/>
    <property type="match status" value="1"/>
</dbReference>
<dbReference type="Gene3D" id="3.40.50.140">
    <property type="match status" value="1"/>
</dbReference>
<dbReference type="PROSITE" id="PS52039">
    <property type="entry name" value="TOPO_IA_2"/>
    <property type="match status" value="1"/>
</dbReference>
<dbReference type="SUPFAM" id="SSF56712">
    <property type="entry name" value="Prokaryotic type I DNA topoisomerase"/>
    <property type="match status" value="1"/>
</dbReference>
<keyword evidence="11 17" id="KW-0238">DNA-binding</keyword>
<evidence type="ECO:0000313" key="24">
    <source>
        <dbReference type="Proteomes" id="UP000677054"/>
    </source>
</evidence>
<dbReference type="InterPro" id="IPR023406">
    <property type="entry name" value="Topo_IA_AS"/>
</dbReference>
<comment type="cofactor">
    <cofactor evidence="2">
        <name>Mg(2+)</name>
        <dbReference type="ChEBI" id="CHEBI:18420"/>
    </cofactor>
</comment>
<dbReference type="EMBL" id="LR902365">
    <property type="protein sequence ID" value="CAD7250420.1"/>
    <property type="molecule type" value="Genomic_DNA"/>
</dbReference>
<dbReference type="SMART" id="SM00437">
    <property type="entry name" value="TOP1Ac"/>
    <property type="match status" value="1"/>
</dbReference>
<dbReference type="GO" id="GO:0006265">
    <property type="term" value="P:DNA topological change"/>
    <property type="evidence" value="ECO:0007669"/>
    <property type="project" value="InterPro"/>
</dbReference>
<keyword evidence="19" id="KW-0812">Transmembrane</keyword>
<evidence type="ECO:0000256" key="14">
    <source>
        <dbReference type="ARBA" id="ARBA00056363"/>
    </source>
</evidence>
<dbReference type="FunFam" id="2.70.20.10:FF:000004">
    <property type="entry name" value="DNA topoisomerase"/>
    <property type="match status" value="1"/>
</dbReference>
<dbReference type="GO" id="GO:0005759">
    <property type="term" value="C:mitochondrial matrix"/>
    <property type="evidence" value="ECO:0007669"/>
    <property type="project" value="UniProtKB-SubCell"/>
</dbReference>
<dbReference type="PROSITE" id="PS00396">
    <property type="entry name" value="TOPO_IA_1"/>
    <property type="match status" value="1"/>
</dbReference>
<feature type="transmembrane region" description="Helical" evidence="19">
    <location>
        <begin position="989"/>
        <end position="1013"/>
    </location>
</feature>
<keyword evidence="19" id="KW-1133">Transmembrane helix</keyword>
<dbReference type="Pfam" id="PF01751">
    <property type="entry name" value="Toprim"/>
    <property type="match status" value="1"/>
</dbReference>
<dbReference type="EMBL" id="CAJPEV010002848">
    <property type="protein sequence ID" value="CAG0898215.1"/>
    <property type="molecule type" value="Genomic_DNA"/>
</dbReference>
<dbReference type="EC" id="5.6.2.1" evidence="17"/>
<dbReference type="PANTHER" id="PTHR11390:SF21">
    <property type="entry name" value="DNA TOPOISOMERASE 3-ALPHA"/>
    <property type="match status" value="1"/>
</dbReference>
<feature type="domain" description="GRF-type" evidence="21">
    <location>
        <begin position="831"/>
        <end position="873"/>
    </location>
</feature>
<evidence type="ECO:0000256" key="13">
    <source>
        <dbReference type="ARBA" id="ARBA00023235"/>
    </source>
</evidence>
<keyword evidence="19" id="KW-0472">Membrane</keyword>
<keyword evidence="9" id="KW-0460">Magnesium</keyword>
<dbReference type="GO" id="GO:0003677">
    <property type="term" value="F:DNA binding"/>
    <property type="evidence" value="ECO:0007669"/>
    <property type="project" value="UniProtKB-KW"/>
</dbReference>
<comment type="subcellular location">
    <subcellularLocation>
        <location evidence="3">Mitochondrion matrix</location>
    </subcellularLocation>
</comment>
<evidence type="ECO:0000256" key="3">
    <source>
        <dbReference type="ARBA" id="ARBA00004305"/>
    </source>
</evidence>
<dbReference type="GO" id="GO:0006310">
    <property type="term" value="P:DNA recombination"/>
    <property type="evidence" value="ECO:0007669"/>
    <property type="project" value="TreeGrafter"/>
</dbReference>
<dbReference type="InterPro" id="IPR023405">
    <property type="entry name" value="Topo_IA_core_domain"/>
</dbReference>
<keyword evidence="13 17" id="KW-0413">Isomerase</keyword>
<evidence type="ECO:0000256" key="16">
    <source>
        <dbReference type="PROSITE-ProRule" id="PRU01343"/>
    </source>
</evidence>
<dbReference type="AlphaFoldDB" id="A0A7R9FPW6"/>
<keyword evidence="8" id="KW-0862">Zinc</keyword>
<evidence type="ECO:0000256" key="7">
    <source>
        <dbReference type="ARBA" id="ARBA00022771"/>
    </source>
</evidence>
<dbReference type="PANTHER" id="PTHR11390">
    <property type="entry name" value="PROKARYOTIC DNA TOPOISOMERASE"/>
    <property type="match status" value="1"/>
</dbReference>
<protein>
    <recommendedName>
        <fullName evidence="17">DNA topoisomerase</fullName>
        <ecNumber evidence="17">5.6.2.1</ecNumber>
    </recommendedName>
</protein>
<dbReference type="SMART" id="SM00436">
    <property type="entry name" value="TOP1Bc"/>
    <property type="match status" value="1"/>
</dbReference>
<dbReference type="InterPro" id="IPR013826">
    <property type="entry name" value="Topo_IA_cen_sub3"/>
</dbReference>
<keyword evidence="24" id="KW-1185">Reference proteome</keyword>
<evidence type="ECO:0000256" key="12">
    <source>
        <dbReference type="ARBA" id="ARBA00023128"/>
    </source>
</evidence>
<evidence type="ECO:0000256" key="5">
    <source>
        <dbReference type="ARBA" id="ARBA00022723"/>
    </source>
</evidence>
<feature type="compositionally biased region" description="Polar residues" evidence="18">
    <location>
        <begin position="753"/>
        <end position="768"/>
    </location>
</feature>
<dbReference type="InterPro" id="IPR013497">
    <property type="entry name" value="Topo_IA_cen"/>
</dbReference>
<name>A0A7R9FPW6_9CRUS</name>
<evidence type="ECO:0000313" key="23">
    <source>
        <dbReference type="EMBL" id="CAD7250420.1"/>
    </source>
</evidence>
<dbReference type="GO" id="GO:0006281">
    <property type="term" value="P:DNA repair"/>
    <property type="evidence" value="ECO:0007669"/>
    <property type="project" value="TreeGrafter"/>
</dbReference>
<dbReference type="GO" id="GO:0008270">
    <property type="term" value="F:zinc ion binding"/>
    <property type="evidence" value="ECO:0007669"/>
    <property type="project" value="UniProtKB-KW"/>
</dbReference>
<dbReference type="GO" id="GO:0005654">
    <property type="term" value="C:nucleoplasm"/>
    <property type="evidence" value="ECO:0007669"/>
    <property type="project" value="UniProtKB-ARBA"/>
</dbReference>
<dbReference type="InterPro" id="IPR034144">
    <property type="entry name" value="TOPRIM_TopoIII"/>
</dbReference>
<dbReference type="InterPro" id="IPR003602">
    <property type="entry name" value="Topo_IA_DNA-bd_dom"/>
</dbReference>
<keyword evidence="10 17" id="KW-0799">Topoisomerase</keyword>
<keyword evidence="5" id="KW-0479">Metal-binding</keyword>
<evidence type="ECO:0000256" key="8">
    <source>
        <dbReference type="ARBA" id="ARBA00022833"/>
    </source>
</evidence>
<dbReference type="PRINTS" id="PR00417">
    <property type="entry name" value="PRTPISMRASEI"/>
</dbReference>
<dbReference type="GO" id="GO:0031422">
    <property type="term" value="C:RecQ family helicase-topoisomerase III complex"/>
    <property type="evidence" value="ECO:0007669"/>
    <property type="project" value="TreeGrafter"/>
</dbReference>
<dbReference type="SMART" id="SM00493">
    <property type="entry name" value="TOPRIM"/>
    <property type="match status" value="1"/>
</dbReference>
<evidence type="ECO:0000256" key="17">
    <source>
        <dbReference type="RuleBase" id="RU362092"/>
    </source>
</evidence>
<comment type="similarity">
    <text evidence="4 17">Belongs to the type IA topoisomerase family.</text>
</comment>
<dbReference type="Gene3D" id="1.10.290.10">
    <property type="entry name" value="Topoisomerase I, domain 4"/>
    <property type="match status" value="1"/>
</dbReference>
<proteinExistence type="inferred from homology"/>
<evidence type="ECO:0000256" key="18">
    <source>
        <dbReference type="SAM" id="MobiDB-lite"/>
    </source>
</evidence>
<dbReference type="InterPro" id="IPR006171">
    <property type="entry name" value="TOPRIM_dom"/>
</dbReference>
<dbReference type="FunFam" id="1.10.290.10:FF:000001">
    <property type="entry name" value="DNA topoisomerase"/>
    <property type="match status" value="1"/>
</dbReference>